<feature type="domain" description="Tyr recombinase" evidence="2">
    <location>
        <begin position="92"/>
        <end position="260"/>
    </location>
</feature>
<proteinExistence type="predicted"/>
<evidence type="ECO:0000313" key="4">
    <source>
        <dbReference type="Proteomes" id="UP000275925"/>
    </source>
</evidence>
<dbReference type="GO" id="GO:0006310">
    <property type="term" value="P:DNA recombination"/>
    <property type="evidence" value="ECO:0007669"/>
    <property type="project" value="UniProtKB-KW"/>
</dbReference>
<dbReference type="InterPro" id="IPR050090">
    <property type="entry name" value="Tyrosine_recombinase_XerCD"/>
</dbReference>
<name>A0A388THK7_9BACT</name>
<protein>
    <submittedName>
        <fullName evidence="3">Site-specific tyrosine recombinase XerD</fullName>
    </submittedName>
</protein>
<comment type="caution">
    <text evidence="3">The sequence shown here is derived from an EMBL/GenBank/DDBJ whole genome shotgun (WGS) entry which is preliminary data.</text>
</comment>
<evidence type="ECO:0000313" key="3">
    <source>
        <dbReference type="EMBL" id="GBR75790.1"/>
    </source>
</evidence>
<dbReference type="SUPFAM" id="SSF56349">
    <property type="entry name" value="DNA breaking-rejoining enzymes"/>
    <property type="match status" value="1"/>
</dbReference>
<organism evidence="3 4">
    <name type="scientific">Candidatus Termititenax persephonae</name>
    <dbReference type="NCBI Taxonomy" id="2218525"/>
    <lineage>
        <taxon>Bacteria</taxon>
        <taxon>Bacillati</taxon>
        <taxon>Candidatus Margulisiibacteriota</taxon>
        <taxon>Candidatus Termititenacia</taxon>
        <taxon>Candidatus Termititenacales</taxon>
        <taxon>Candidatus Termititenacaceae</taxon>
        <taxon>Candidatus Termititenax</taxon>
    </lineage>
</organism>
<dbReference type="PANTHER" id="PTHR30349:SF81">
    <property type="entry name" value="TYROSINE RECOMBINASE XERC"/>
    <property type="match status" value="1"/>
</dbReference>
<dbReference type="Proteomes" id="UP000275925">
    <property type="component" value="Unassembled WGS sequence"/>
</dbReference>
<evidence type="ECO:0000259" key="2">
    <source>
        <dbReference type="PROSITE" id="PS51898"/>
    </source>
</evidence>
<keyword evidence="4" id="KW-1185">Reference proteome</keyword>
<dbReference type="InterPro" id="IPR013762">
    <property type="entry name" value="Integrase-like_cat_sf"/>
</dbReference>
<dbReference type="PROSITE" id="PS51898">
    <property type="entry name" value="TYR_RECOMBINASE"/>
    <property type="match status" value="1"/>
</dbReference>
<evidence type="ECO:0000256" key="1">
    <source>
        <dbReference type="ARBA" id="ARBA00023172"/>
    </source>
</evidence>
<dbReference type="InterPro" id="IPR011010">
    <property type="entry name" value="DNA_brk_join_enz"/>
</dbReference>
<dbReference type="PANTHER" id="PTHR30349">
    <property type="entry name" value="PHAGE INTEGRASE-RELATED"/>
    <property type="match status" value="1"/>
</dbReference>
<accession>A0A388THK7</accession>
<dbReference type="Pfam" id="PF00589">
    <property type="entry name" value="Phage_integrase"/>
    <property type="match status" value="1"/>
</dbReference>
<sequence length="264" mass="31049">MNELELFAAYMSGKGWKEITKYTYKIIIKNFISNNPDYRYFDSTKARNLVNAIRQTKTRKTTRQMVIVFKYFYHCLGLDPQIWNIRIVPERKIPKHLSQEKINCILDNIQGEDIYTIRDKAIYELIYAAGLRTSEVRDVTISDINSKEMYIKIGKKRAYFGNRAKEAIIKYLNIREQFNPVSEQLFLNVHGKPISRQKILSRLKKYSGSSPLELRNSLAVHLFDNGADAKSVQKIMRYRRTNHINRYVELSKPFKDKMLGYASL</sequence>
<dbReference type="Gene3D" id="1.10.443.10">
    <property type="entry name" value="Intergrase catalytic core"/>
    <property type="match status" value="1"/>
</dbReference>
<dbReference type="EMBL" id="BGZO01000007">
    <property type="protein sequence ID" value="GBR75790.1"/>
    <property type="molecule type" value="Genomic_DNA"/>
</dbReference>
<dbReference type="GO" id="GO:0003677">
    <property type="term" value="F:DNA binding"/>
    <property type="evidence" value="ECO:0007669"/>
    <property type="project" value="InterPro"/>
</dbReference>
<keyword evidence="1" id="KW-0233">DNA recombination</keyword>
<gene>
    <name evidence="3" type="primary">xerD</name>
    <name evidence="3" type="ORF">NO2_0426</name>
</gene>
<dbReference type="InterPro" id="IPR002104">
    <property type="entry name" value="Integrase_catalytic"/>
</dbReference>
<dbReference type="AlphaFoldDB" id="A0A388THK7"/>
<dbReference type="GO" id="GO:0015074">
    <property type="term" value="P:DNA integration"/>
    <property type="evidence" value="ECO:0007669"/>
    <property type="project" value="InterPro"/>
</dbReference>
<reference evidence="3 4" key="1">
    <citation type="journal article" date="2019" name="ISME J.">
        <title>Genome analyses of uncultured TG2/ZB3 bacteria in 'Margulisbacteria' specifically attached to ectosymbiotic spirochetes of protists in the termite gut.</title>
        <authorList>
            <person name="Utami Y.D."/>
            <person name="Kuwahara H."/>
            <person name="Igai K."/>
            <person name="Murakami T."/>
            <person name="Sugaya K."/>
            <person name="Morikawa T."/>
            <person name="Nagura Y."/>
            <person name="Yuki M."/>
            <person name="Deevong P."/>
            <person name="Inoue T."/>
            <person name="Kihara K."/>
            <person name="Lo N."/>
            <person name="Yamada A."/>
            <person name="Ohkuma M."/>
            <person name="Hongoh Y."/>
        </authorList>
    </citation>
    <scope>NUCLEOTIDE SEQUENCE [LARGE SCALE GENOMIC DNA]</scope>
    <source>
        <strain evidence="3">NkOx7-02</strain>
    </source>
</reference>